<dbReference type="AlphaFoldDB" id="A0A834WTK7"/>
<evidence type="ECO:0000313" key="2">
    <source>
        <dbReference type="Proteomes" id="UP000634136"/>
    </source>
</evidence>
<gene>
    <name evidence="1" type="ORF">G2W53_014482</name>
</gene>
<reference evidence="1" key="1">
    <citation type="submission" date="2020-09" db="EMBL/GenBank/DDBJ databases">
        <title>Genome-Enabled Discovery of Anthraquinone Biosynthesis in Senna tora.</title>
        <authorList>
            <person name="Kang S.-H."/>
            <person name="Pandey R.P."/>
            <person name="Lee C.-M."/>
            <person name="Sim J.-S."/>
            <person name="Jeong J.-T."/>
            <person name="Choi B.-S."/>
            <person name="Jung M."/>
            <person name="Ginzburg D."/>
            <person name="Zhao K."/>
            <person name="Won S.Y."/>
            <person name="Oh T.-J."/>
            <person name="Yu Y."/>
            <person name="Kim N.-H."/>
            <person name="Lee O.R."/>
            <person name="Lee T.-H."/>
            <person name="Bashyal P."/>
            <person name="Kim T.-S."/>
            <person name="Lee W.-H."/>
            <person name="Kawkins C."/>
            <person name="Kim C.-K."/>
            <person name="Kim J.S."/>
            <person name="Ahn B.O."/>
            <person name="Rhee S.Y."/>
            <person name="Sohng J.K."/>
        </authorList>
    </citation>
    <scope>NUCLEOTIDE SEQUENCE</scope>
    <source>
        <tissue evidence="1">Leaf</tissue>
    </source>
</reference>
<dbReference type="EMBL" id="JAAIUW010000005">
    <property type="protein sequence ID" value="KAF7832149.1"/>
    <property type="molecule type" value="Genomic_DNA"/>
</dbReference>
<name>A0A834WTK7_9FABA</name>
<comment type="caution">
    <text evidence="1">The sequence shown here is derived from an EMBL/GenBank/DDBJ whole genome shotgun (WGS) entry which is preliminary data.</text>
</comment>
<dbReference type="Proteomes" id="UP000634136">
    <property type="component" value="Unassembled WGS sequence"/>
</dbReference>
<keyword evidence="2" id="KW-1185">Reference proteome</keyword>
<protein>
    <submittedName>
        <fullName evidence="1">Uncharacterized protein</fullName>
    </submittedName>
</protein>
<proteinExistence type="predicted"/>
<sequence>MGLLIAWKVREVMCKHILNRKSRLNVKRIQEEQVKCDVAKVSPTDRFALYLAIRGDLIIEWDS</sequence>
<evidence type="ECO:0000313" key="1">
    <source>
        <dbReference type="EMBL" id="KAF7832149.1"/>
    </source>
</evidence>
<organism evidence="1 2">
    <name type="scientific">Senna tora</name>
    <dbReference type="NCBI Taxonomy" id="362788"/>
    <lineage>
        <taxon>Eukaryota</taxon>
        <taxon>Viridiplantae</taxon>
        <taxon>Streptophyta</taxon>
        <taxon>Embryophyta</taxon>
        <taxon>Tracheophyta</taxon>
        <taxon>Spermatophyta</taxon>
        <taxon>Magnoliopsida</taxon>
        <taxon>eudicotyledons</taxon>
        <taxon>Gunneridae</taxon>
        <taxon>Pentapetalae</taxon>
        <taxon>rosids</taxon>
        <taxon>fabids</taxon>
        <taxon>Fabales</taxon>
        <taxon>Fabaceae</taxon>
        <taxon>Caesalpinioideae</taxon>
        <taxon>Cassia clade</taxon>
        <taxon>Senna</taxon>
    </lineage>
</organism>
<accession>A0A834WTK7</accession>